<dbReference type="OrthoDB" id="291047at2"/>
<keyword evidence="5" id="KW-0812">Transmembrane</keyword>
<evidence type="ECO:0000256" key="3">
    <source>
        <dbReference type="ARBA" id="ARBA00023082"/>
    </source>
</evidence>
<sequence>MQLRTNNDARLLDAFVDRSDPEAFAALVARHGPVVLRVCRTVLRDDHLAEDAFQATFLTLFKKAGAIQDPESLKGWLCGVAYKTAARIRRRSIRLSEREQAWDENASGCEVVAESDHDLFLIVREELERLPDRYRAPLVLCYLEGLTHEQAASHLGWASGTVKVRLVRGRKLLRERLDRRKITLAAGLLLLWRCEAGAAPPDGLVESTLGAVIEDAPLGLSHAEAAALSKPALFSIRFSIGDWAVICGAVVLALFLGSTAATSAAAMIPWGPAAATDGADLPSNLTDVLAIDCS</sequence>
<dbReference type="InterPro" id="IPR007627">
    <property type="entry name" value="RNA_pol_sigma70_r2"/>
</dbReference>
<keyword evidence="4" id="KW-0804">Transcription</keyword>
<dbReference type="InterPro" id="IPR013324">
    <property type="entry name" value="RNA_pol_sigma_r3/r4-like"/>
</dbReference>
<dbReference type="Gene3D" id="1.10.10.10">
    <property type="entry name" value="Winged helix-like DNA-binding domain superfamily/Winged helix DNA-binding domain"/>
    <property type="match status" value="1"/>
</dbReference>
<evidence type="ECO:0000256" key="5">
    <source>
        <dbReference type="SAM" id="Phobius"/>
    </source>
</evidence>
<dbReference type="InterPro" id="IPR014284">
    <property type="entry name" value="RNA_pol_sigma-70_dom"/>
</dbReference>
<feature type="transmembrane region" description="Helical" evidence="5">
    <location>
        <begin position="243"/>
        <end position="268"/>
    </location>
</feature>
<evidence type="ECO:0000259" key="6">
    <source>
        <dbReference type="Pfam" id="PF04542"/>
    </source>
</evidence>
<dbReference type="GO" id="GO:0006352">
    <property type="term" value="P:DNA-templated transcription initiation"/>
    <property type="evidence" value="ECO:0007669"/>
    <property type="project" value="InterPro"/>
</dbReference>
<evidence type="ECO:0000256" key="4">
    <source>
        <dbReference type="ARBA" id="ARBA00023163"/>
    </source>
</evidence>
<dbReference type="SUPFAM" id="SSF88946">
    <property type="entry name" value="Sigma2 domain of RNA polymerase sigma factors"/>
    <property type="match status" value="1"/>
</dbReference>
<dbReference type="NCBIfam" id="TIGR02937">
    <property type="entry name" value="sigma70-ECF"/>
    <property type="match status" value="1"/>
</dbReference>
<accession>A0A1U7CUS4</accession>
<comment type="similarity">
    <text evidence="1">Belongs to the sigma-70 factor family. ECF subfamily.</text>
</comment>
<dbReference type="Proteomes" id="UP000186309">
    <property type="component" value="Chromosome"/>
</dbReference>
<dbReference type="GO" id="GO:0003677">
    <property type="term" value="F:DNA binding"/>
    <property type="evidence" value="ECO:0007669"/>
    <property type="project" value="InterPro"/>
</dbReference>
<feature type="domain" description="RNA polymerase sigma-70 region 2" evidence="6">
    <location>
        <begin position="27"/>
        <end position="91"/>
    </location>
</feature>
<reference evidence="9" key="1">
    <citation type="submission" date="2016-12" db="EMBL/GenBank/DDBJ databases">
        <title>Comparative genomics of four Isosphaeraceae planctomycetes: a common pool of plasmids and glycoside hydrolase genes.</title>
        <authorList>
            <person name="Ivanova A."/>
        </authorList>
    </citation>
    <scope>NUCLEOTIDE SEQUENCE [LARGE SCALE GENOMIC DNA]</scope>
    <source>
        <strain evidence="9">PX4</strain>
    </source>
</reference>
<dbReference type="InterPro" id="IPR036388">
    <property type="entry name" value="WH-like_DNA-bd_sf"/>
</dbReference>
<gene>
    <name evidence="8" type="primary">sigE_25</name>
    <name evidence="8" type="ORF">BSF38_04248</name>
</gene>
<dbReference type="Pfam" id="PF08281">
    <property type="entry name" value="Sigma70_r4_2"/>
    <property type="match status" value="1"/>
</dbReference>
<dbReference type="STRING" id="1387353.BSF38_04248"/>
<keyword evidence="5" id="KW-1133">Transmembrane helix</keyword>
<proteinExistence type="inferred from homology"/>
<keyword evidence="5" id="KW-0472">Membrane</keyword>
<dbReference type="InterPro" id="IPR013325">
    <property type="entry name" value="RNA_pol_sigma_r2"/>
</dbReference>
<evidence type="ECO:0000256" key="2">
    <source>
        <dbReference type="ARBA" id="ARBA00023015"/>
    </source>
</evidence>
<dbReference type="PANTHER" id="PTHR43133">
    <property type="entry name" value="RNA POLYMERASE ECF-TYPE SIGMA FACTO"/>
    <property type="match status" value="1"/>
</dbReference>
<dbReference type="Gene3D" id="1.10.1740.10">
    <property type="match status" value="1"/>
</dbReference>
<dbReference type="EMBL" id="CP019082">
    <property type="protein sequence ID" value="APW62697.1"/>
    <property type="molecule type" value="Genomic_DNA"/>
</dbReference>
<keyword evidence="3" id="KW-0731">Sigma factor</keyword>
<name>A0A1U7CUS4_9BACT</name>
<dbReference type="CDD" id="cd06171">
    <property type="entry name" value="Sigma70_r4"/>
    <property type="match status" value="1"/>
</dbReference>
<dbReference type="Pfam" id="PF04542">
    <property type="entry name" value="Sigma70_r2"/>
    <property type="match status" value="1"/>
</dbReference>
<dbReference type="PANTHER" id="PTHR43133:SF51">
    <property type="entry name" value="RNA POLYMERASE SIGMA FACTOR"/>
    <property type="match status" value="1"/>
</dbReference>
<dbReference type="GO" id="GO:0016987">
    <property type="term" value="F:sigma factor activity"/>
    <property type="evidence" value="ECO:0007669"/>
    <property type="project" value="UniProtKB-KW"/>
</dbReference>
<evidence type="ECO:0000313" key="9">
    <source>
        <dbReference type="Proteomes" id="UP000186309"/>
    </source>
</evidence>
<evidence type="ECO:0000313" key="8">
    <source>
        <dbReference type="EMBL" id="APW62697.1"/>
    </source>
</evidence>
<protein>
    <submittedName>
        <fullName evidence="8">ECF RNA polymerase sigma factor SigE</fullName>
    </submittedName>
</protein>
<keyword evidence="2" id="KW-0805">Transcription regulation</keyword>
<evidence type="ECO:0000259" key="7">
    <source>
        <dbReference type="Pfam" id="PF08281"/>
    </source>
</evidence>
<dbReference type="InterPro" id="IPR039425">
    <property type="entry name" value="RNA_pol_sigma-70-like"/>
</dbReference>
<organism evidence="8 9">
    <name type="scientific">Paludisphaera borealis</name>
    <dbReference type="NCBI Taxonomy" id="1387353"/>
    <lineage>
        <taxon>Bacteria</taxon>
        <taxon>Pseudomonadati</taxon>
        <taxon>Planctomycetota</taxon>
        <taxon>Planctomycetia</taxon>
        <taxon>Isosphaerales</taxon>
        <taxon>Isosphaeraceae</taxon>
        <taxon>Paludisphaera</taxon>
    </lineage>
</organism>
<evidence type="ECO:0000256" key="1">
    <source>
        <dbReference type="ARBA" id="ARBA00010641"/>
    </source>
</evidence>
<dbReference type="AlphaFoldDB" id="A0A1U7CUS4"/>
<dbReference type="SUPFAM" id="SSF88659">
    <property type="entry name" value="Sigma3 and sigma4 domains of RNA polymerase sigma factors"/>
    <property type="match status" value="1"/>
</dbReference>
<dbReference type="KEGG" id="pbor:BSF38_04248"/>
<dbReference type="RefSeq" id="WP_076348978.1">
    <property type="nucleotide sequence ID" value="NZ_CP019082.1"/>
</dbReference>
<dbReference type="InterPro" id="IPR013249">
    <property type="entry name" value="RNA_pol_sigma70_r4_t2"/>
</dbReference>
<keyword evidence="9" id="KW-1185">Reference proteome</keyword>
<feature type="domain" description="RNA polymerase sigma factor 70 region 4 type 2" evidence="7">
    <location>
        <begin position="122"/>
        <end position="173"/>
    </location>
</feature>